<dbReference type="PANTHER" id="PTHR42789:SF1">
    <property type="entry name" value="D-ISOMER SPECIFIC 2-HYDROXYACID DEHYDROGENASE FAMILY PROTEIN (AFU_ORTHOLOGUE AFUA_6G10090)"/>
    <property type="match status" value="1"/>
</dbReference>
<evidence type="ECO:0000256" key="8">
    <source>
        <dbReference type="ARBA" id="ARBA00023299"/>
    </source>
</evidence>
<dbReference type="InterPro" id="IPR045865">
    <property type="entry name" value="ACT-like_dom_sf"/>
</dbReference>
<dbReference type="CDD" id="cd12173">
    <property type="entry name" value="PGDH_4"/>
    <property type="match status" value="1"/>
</dbReference>
<dbReference type="Proteomes" id="UP000195137">
    <property type="component" value="Unassembled WGS sequence"/>
</dbReference>
<evidence type="ECO:0000313" key="12">
    <source>
        <dbReference type="EMBL" id="OUJ19515.1"/>
    </source>
</evidence>
<dbReference type="SUPFAM" id="SSF52283">
    <property type="entry name" value="Formate/glycerate dehydrogenase catalytic domain-like"/>
    <property type="match status" value="1"/>
</dbReference>
<evidence type="ECO:0000256" key="2">
    <source>
        <dbReference type="ARBA" id="ARBA00005854"/>
    </source>
</evidence>
<dbReference type="AlphaFoldDB" id="A0A1Y3GJ89"/>
<comment type="caution">
    <text evidence="12">The sequence shown here is derived from an EMBL/GenBank/DDBJ whole genome shotgun (WGS) entry which is preliminary data.</text>
</comment>
<evidence type="ECO:0000256" key="5">
    <source>
        <dbReference type="ARBA" id="ARBA00022605"/>
    </source>
</evidence>
<dbReference type="Pfam" id="PF00389">
    <property type="entry name" value="2-Hacid_dh"/>
    <property type="match status" value="1"/>
</dbReference>
<dbReference type="PANTHER" id="PTHR42789">
    <property type="entry name" value="D-ISOMER SPECIFIC 2-HYDROXYACID DEHYDROGENASE FAMILY PROTEIN (AFU_ORTHOLOGUE AFUA_6G10090)"/>
    <property type="match status" value="1"/>
</dbReference>
<dbReference type="CDD" id="cd04902">
    <property type="entry name" value="ACT_3PGDH-xct"/>
    <property type="match status" value="1"/>
</dbReference>
<dbReference type="GO" id="GO:0004617">
    <property type="term" value="F:phosphoglycerate dehydrogenase activity"/>
    <property type="evidence" value="ECO:0007669"/>
    <property type="project" value="UniProtKB-UniRule"/>
</dbReference>
<dbReference type="OrthoDB" id="7437at2157"/>
<keyword evidence="7 10" id="KW-0520">NAD</keyword>
<evidence type="ECO:0000259" key="11">
    <source>
        <dbReference type="PROSITE" id="PS51671"/>
    </source>
</evidence>
<dbReference type="PROSITE" id="PS00670">
    <property type="entry name" value="D_2_HYDROXYACID_DH_2"/>
    <property type="match status" value="1"/>
</dbReference>
<dbReference type="InterPro" id="IPR029009">
    <property type="entry name" value="ASB_dom_sf"/>
</dbReference>
<dbReference type="PROSITE" id="PS00065">
    <property type="entry name" value="D_2_HYDROXYACID_DH_1"/>
    <property type="match status" value="1"/>
</dbReference>
<dbReference type="RefSeq" id="WP_086636607.1">
    <property type="nucleotide sequence ID" value="NZ_MRZU01000002.1"/>
</dbReference>
<accession>A0A1Y3GJ89</accession>
<evidence type="ECO:0000256" key="7">
    <source>
        <dbReference type="ARBA" id="ARBA00023027"/>
    </source>
</evidence>
<dbReference type="InterPro" id="IPR006139">
    <property type="entry name" value="D-isomer_2_OHA_DH_cat_dom"/>
</dbReference>
<dbReference type="InterPro" id="IPR036291">
    <property type="entry name" value="NAD(P)-bd_dom_sf"/>
</dbReference>
<dbReference type="EMBL" id="MRZU01000002">
    <property type="protein sequence ID" value="OUJ19515.1"/>
    <property type="molecule type" value="Genomic_DNA"/>
</dbReference>
<dbReference type="Pfam" id="PF02826">
    <property type="entry name" value="2-Hacid_dh_C"/>
    <property type="match status" value="1"/>
</dbReference>
<dbReference type="GO" id="GO:0051287">
    <property type="term" value="F:NAD binding"/>
    <property type="evidence" value="ECO:0007669"/>
    <property type="project" value="UniProtKB-UniRule"/>
</dbReference>
<dbReference type="FunFam" id="3.30.70.260:FF:000008">
    <property type="entry name" value="D-3-phosphoglycerate dehydrogenase, chloroplastic"/>
    <property type="match status" value="1"/>
</dbReference>
<dbReference type="InterPro" id="IPR006236">
    <property type="entry name" value="PGDH"/>
</dbReference>
<dbReference type="InterPro" id="IPR006140">
    <property type="entry name" value="D-isomer_DH_NAD-bd"/>
</dbReference>
<evidence type="ECO:0000256" key="10">
    <source>
        <dbReference type="RuleBase" id="RU363003"/>
    </source>
</evidence>
<comment type="catalytic activity">
    <reaction evidence="9 10">
        <text>(2R)-3-phosphoglycerate + NAD(+) = 3-phosphooxypyruvate + NADH + H(+)</text>
        <dbReference type="Rhea" id="RHEA:12641"/>
        <dbReference type="ChEBI" id="CHEBI:15378"/>
        <dbReference type="ChEBI" id="CHEBI:18110"/>
        <dbReference type="ChEBI" id="CHEBI:57540"/>
        <dbReference type="ChEBI" id="CHEBI:57945"/>
        <dbReference type="ChEBI" id="CHEBI:58272"/>
        <dbReference type="EC" id="1.1.1.95"/>
    </reaction>
</comment>
<dbReference type="InterPro" id="IPR029753">
    <property type="entry name" value="D-isomer_DH_CS"/>
</dbReference>
<organism evidence="12 13">
    <name type="scientific">Methanonatronarchaeum thermophilum</name>
    <dbReference type="NCBI Taxonomy" id="1927129"/>
    <lineage>
        <taxon>Archaea</taxon>
        <taxon>Methanobacteriati</taxon>
        <taxon>Methanobacteriota</taxon>
        <taxon>Methanonatronarchaeia</taxon>
        <taxon>Methanonatronarchaeales</taxon>
        <taxon>Methanonatronarchaeaceae</taxon>
        <taxon>Methanonatronarchaeum</taxon>
    </lineage>
</organism>
<dbReference type="FunFam" id="3.40.50.720:FF:000021">
    <property type="entry name" value="D-3-phosphoglycerate dehydrogenase"/>
    <property type="match status" value="1"/>
</dbReference>
<evidence type="ECO:0000256" key="6">
    <source>
        <dbReference type="ARBA" id="ARBA00023002"/>
    </source>
</evidence>
<dbReference type="PROSITE" id="PS51671">
    <property type="entry name" value="ACT"/>
    <property type="match status" value="1"/>
</dbReference>
<dbReference type="InterPro" id="IPR002912">
    <property type="entry name" value="ACT_dom"/>
</dbReference>
<dbReference type="Pfam" id="PF01842">
    <property type="entry name" value="ACT"/>
    <property type="match status" value="1"/>
</dbReference>
<name>A0A1Y3GJ89_9EURY</name>
<protein>
    <recommendedName>
        <fullName evidence="4 10">D-3-phosphoglycerate dehydrogenase</fullName>
        <ecNumber evidence="3 10">1.1.1.95</ecNumber>
    </recommendedName>
</protein>
<sequence>MKILISDRIDDEGVEVLRENADIDIETSLSHEELVEVIGRYDGIIVRSGTTVDEEVLMAGDRLKVVGRAGVGVDNIDVEKATELGIIVINAPEASTISVSEHTMGLLLSAARNIPQANMSMKDGKWEKSRFLGEEVYGKTLGTFGLGRIGAEVAKRAQAFGMNVIAFDPYISQEKAGELGVEITDKNNLLERADFVTFHVPLTDETHHMISTEEFETMKPNSIILNVARGGIIDEKALEKAIKNNKIRGAALDVFEAEPATKSPLLKLDSVITTPHLGASTEEAQENVAISIASHVLEALEGKPVRNALNVPAASSVEIDRIKPYLSLSERMGAFAAHFIEGSVEQIEITFAGNLSKENTEPVKTSALKGYLDTILQDPVNFVNAPVIARNRGIKVIESKTEESGDYNSLLTINITNHNTNIKISGTVFGKEDERVVQIGNYRIETKLTKNMLYTKHTDQPGVIGKVGNLLGQHGINVGSMQLGRLAEGGEAIMIMSIDEKIPQKTLQKLRKIPEIKQTKQITNI</sequence>
<comment type="pathway">
    <text evidence="1 10">Amino-acid biosynthesis; L-serine biosynthesis; L-serine from 3-phospho-D-glycerate: step 1/3.</text>
</comment>
<feature type="domain" description="ACT" evidence="11">
    <location>
        <begin position="452"/>
        <end position="524"/>
    </location>
</feature>
<dbReference type="Gene3D" id="3.30.1330.90">
    <property type="entry name" value="D-3-phosphoglycerate dehydrogenase, domain 3"/>
    <property type="match status" value="1"/>
</dbReference>
<keyword evidence="5 10" id="KW-0028">Amino-acid biosynthesis</keyword>
<evidence type="ECO:0000313" key="13">
    <source>
        <dbReference type="Proteomes" id="UP000195137"/>
    </source>
</evidence>
<evidence type="ECO:0000256" key="4">
    <source>
        <dbReference type="ARBA" id="ARBA00021582"/>
    </source>
</evidence>
<evidence type="ECO:0000256" key="9">
    <source>
        <dbReference type="ARBA" id="ARBA00048731"/>
    </source>
</evidence>
<dbReference type="UniPathway" id="UPA00135">
    <property type="reaction ID" value="UER00196"/>
</dbReference>
<keyword evidence="8 10" id="KW-0718">Serine biosynthesis</keyword>
<keyword evidence="6 10" id="KW-0560">Oxidoreductase</keyword>
<evidence type="ECO:0000256" key="3">
    <source>
        <dbReference type="ARBA" id="ARBA00013143"/>
    </source>
</evidence>
<keyword evidence="13" id="KW-1185">Reference proteome</keyword>
<dbReference type="GO" id="GO:0006564">
    <property type="term" value="P:L-serine biosynthetic process"/>
    <property type="evidence" value="ECO:0007669"/>
    <property type="project" value="UniProtKB-UniRule"/>
</dbReference>
<evidence type="ECO:0000256" key="1">
    <source>
        <dbReference type="ARBA" id="ARBA00005216"/>
    </source>
</evidence>
<dbReference type="Gene3D" id="3.30.70.260">
    <property type="match status" value="1"/>
</dbReference>
<dbReference type="InterPro" id="IPR050857">
    <property type="entry name" value="D-2-hydroxyacid_DH"/>
</dbReference>
<dbReference type="EC" id="1.1.1.95" evidence="3 10"/>
<dbReference type="FunFam" id="3.30.1330.90:FF:000003">
    <property type="entry name" value="D-3-phosphoglycerate dehydrogenase"/>
    <property type="match status" value="1"/>
</dbReference>
<dbReference type="PROSITE" id="PS00671">
    <property type="entry name" value="D_2_HYDROXYACID_DH_3"/>
    <property type="match status" value="1"/>
</dbReference>
<proteinExistence type="inferred from homology"/>
<dbReference type="SUPFAM" id="SSF143548">
    <property type="entry name" value="Serine metabolism enzymes domain"/>
    <property type="match status" value="1"/>
</dbReference>
<dbReference type="NCBIfam" id="TIGR01327">
    <property type="entry name" value="PGDH"/>
    <property type="match status" value="1"/>
</dbReference>
<dbReference type="Pfam" id="PF19304">
    <property type="entry name" value="PGDH_inter"/>
    <property type="match status" value="1"/>
</dbReference>
<dbReference type="SUPFAM" id="SSF51735">
    <property type="entry name" value="NAD(P)-binding Rossmann-fold domains"/>
    <property type="match status" value="1"/>
</dbReference>
<reference evidence="12 13" key="1">
    <citation type="submission" date="2016-12" db="EMBL/GenBank/DDBJ databases">
        <title>Discovery of methanogenic haloarchaea.</title>
        <authorList>
            <person name="Sorokin D.Y."/>
            <person name="Makarova K.S."/>
            <person name="Abbas B."/>
            <person name="Ferrer M."/>
            <person name="Golyshin P.N."/>
        </authorList>
    </citation>
    <scope>NUCLEOTIDE SEQUENCE [LARGE SCALE GENOMIC DNA]</scope>
    <source>
        <strain evidence="12">AMET1</strain>
    </source>
</reference>
<gene>
    <name evidence="12" type="ORF">AMET1_0186</name>
</gene>
<dbReference type="InterPro" id="IPR029752">
    <property type="entry name" value="D-isomer_DH_CS1"/>
</dbReference>
<dbReference type="InterPro" id="IPR045626">
    <property type="entry name" value="PGDH_ASB_dom"/>
</dbReference>
<comment type="similarity">
    <text evidence="2 10">Belongs to the D-isomer specific 2-hydroxyacid dehydrogenase family.</text>
</comment>
<dbReference type="Gene3D" id="3.40.50.720">
    <property type="entry name" value="NAD(P)-binding Rossmann-like Domain"/>
    <property type="match status" value="2"/>
</dbReference>
<dbReference type="SUPFAM" id="SSF55021">
    <property type="entry name" value="ACT-like"/>
    <property type="match status" value="1"/>
</dbReference>